<evidence type="ECO:0000313" key="1">
    <source>
        <dbReference type="Proteomes" id="UP000095287"/>
    </source>
</evidence>
<protein>
    <submittedName>
        <fullName evidence="2">Ovule protein</fullName>
    </submittedName>
</protein>
<keyword evidence="1" id="KW-1185">Reference proteome</keyword>
<accession>A0A1I8A330</accession>
<dbReference type="Proteomes" id="UP000095287">
    <property type="component" value="Unplaced"/>
</dbReference>
<proteinExistence type="predicted"/>
<name>A0A1I8A330_9BILA</name>
<reference evidence="2" key="1">
    <citation type="submission" date="2016-11" db="UniProtKB">
        <authorList>
            <consortium name="WormBaseParasite"/>
        </authorList>
    </citation>
    <scope>IDENTIFICATION</scope>
</reference>
<sequence>MKKNESTMAFRRGLYFDKEENDQEDKIKVDGMDEISDTFPSVILEFRSLTRSDNNGVMRETGLLEDLC</sequence>
<evidence type="ECO:0000313" key="2">
    <source>
        <dbReference type="WBParaSite" id="L893_g32368.t1"/>
    </source>
</evidence>
<dbReference type="WBParaSite" id="L893_g32368.t1">
    <property type="protein sequence ID" value="L893_g32368.t1"/>
    <property type="gene ID" value="L893_g32368"/>
</dbReference>
<organism evidence="1 2">
    <name type="scientific">Steinernema glaseri</name>
    <dbReference type="NCBI Taxonomy" id="37863"/>
    <lineage>
        <taxon>Eukaryota</taxon>
        <taxon>Metazoa</taxon>
        <taxon>Ecdysozoa</taxon>
        <taxon>Nematoda</taxon>
        <taxon>Chromadorea</taxon>
        <taxon>Rhabditida</taxon>
        <taxon>Tylenchina</taxon>
        <taxon>Panagrolaimomorpha</taxon>
        <taxon>Strongyloidoidea</taxon>
        <taxon>Steinernematidae</taxon>
        <taxon>Steinernema</taxon>
    </lineage>
</organism>
<dbReference type="AlphaFoldDB" id="A0A1I8A330"/>